<dbReference type="RefSeq" id="WP_425309856.1">
    <property type="nucleotide sequence ID" value="NZ_CP154795.1"/>
</dbReference>
<organism evidence="2 3">
    <name type="scientific">Ammonicoccus fulvus</name>
    <dbReference type="NCBI Taxonomy" id="3138240"/>
    <lineage>
        <taxon>Bacteria</taxon>
        <taxon>Bacillati</taxon>
        <taxon>Actinomycetota</taxon>
        <taxon>Actinomycetes</taxon>
        <taxon>Propionibacteriales</taxon>
        <taxon>Propionibacteriaceae</taxon>
        <taxon>Ammonicoccus</taxon>
    </lineage>
</organism>
<evidence type="ECO:0000256" key="1">
    <source>
        <dbReference type="SAM" id="Phobius"/>
    </source>
</evidence>
<feature type="transmembrane region" description="Helical" evidence="1">
    <location>
        <begin position="103"/>
        <end position="128"/>
    </location>
</feature>
<proteinExistence type="predicted"/>
<feature type="transmembrane region" description="Helical" evidence="1">
    <location>
        <begin position="50"/>
        <end position="70"/>
    </location>
</feature>
<sequence>MITLVAPELERYLTRRPTWIGAVVAVVVWGAISLMLGVEALDARYPVGLAAYGPGLIIVATAVVGAWGYFTAASAIGSEQASGALGTWLTFNPTRGRVYATKLIAVTVPTLVLALVATTLATGWALILSDRQEPGELGDLMLMAVRGVLVAGSFAVLGFVFALIGRSTLSALGVLVGWLVLVAMQAFFALALGHGWEWVGLERVIGEFLFNNESWVSHGLGIDYAVVVANGFLWFGLVAALVAVAAAVFARRDLH</sequence>
<keyword evidence="1" id="KW-1133">Transmembrane helix</keyword>
<keyword evidence="1" id="KW-0472">Membrane</keyword>
<feature type="transmembrane region" description="Helical" evidence="1">
    <location>
        <begin position="171"/>
        <end position="192"/>
    </location>
</feature>
<feature type="transmembrane region" description="Helical" evidence="1">
    <location>
        <begin position="19"/>
        <end position="38"/>
    </location>
</feature>
<keyword evidence="3" id="KW-1185">Reference proteome</keyword>
<evidence type="ECO:0000313" key="3">
    <source>
        <dbReference type="Proteomes" id="UP001442841"/>
    </source>
</evidence>
<keyword evidence="1" id="KW-0812">Transmembrane</keyword>
<name>A0ABZ3FQQ8_9ACTN</name>
<feature type="transmembrane region" description="Helical" evidence="1">
    <location>
        <begin position="224"/>
        <end position="250"/>
    </location>
</feature>
<reference evidence="2 3" key="1">
    <citation type="submission" date="2024-04" db="EMBL/GenBank/DDBJ databases">
        <title>Isolation of an actinomycete strain from pig manure.</title>
        <authorList>
            <person name="Gong T."/>
            <person name="Yu Z."/>
            <person name="An M."/>
            <person name="Wei C."/>
            <person name="Yang W."/>
            <person name="Liu L."/>
        </authorList>
    </citation>
    <scope>NUCLEOTIDE SEQUENCE [LARGE SCALE GENOMIC DNA]</scope>
    <source>
        <strain evidence="2 3">ZF39</strain>
    </source>
</reference>
<feature type="transmembrane region" description="Helical" evidence="1">
    <location>
        <begin position="140"/>
        <end position="164"/>
    </location>
</feature>
<dbReference type="Proteomes" id="UP001442841">
    <property type="component" value="Chromosome"/>
</dbReference>
<evidence type="ECO:0008006" key="4">
    <source>
        <dbReference type="Google" id="ProtNLM"/>
    </source>
</evidence>
<gene>
    <name evidence="2" type="ORF">AADG42_14175</name>
</gene>
<dbReference type="EMBL" id="CP154795">
    <property type="protein sequence ID" value="XAN08399.1"/>
    <property type="molecule type" value="Genomic_DNA"/>
</dbReference>
<protein>
    <recommendedName>
        <fullName evidence="4">ABC transporter permease</fullName>
    </recommendedName>
</protein>
<evidence type="ECO:0000313" key="2">
    <source>
        <dbReference type="EMBL" id="XAN08399.1"/>
    </source>
</evidence>
<accession>A0ABZ3FQQ8</accession>